<dbReference type="AlphaFoldDB" id="A0A7S2Q685"/>
<name>A0A7S2Q685_9DINO</name>
<dbReference type="EMBL" id="HBGW01081327">
    <property type="protein sequence ID" value="CAD9633807.1"/>
    <property type="molecule type" value="Transcribed_RNA"/>
</dbReference>
<sequence>MATGTGMWVTKNSFLEYIPDDMAVRKVRSFTDVDLVGGAALAATEKEWPFVEPHLAEPQLWPVTLTADSVVEPPALDAAATGVDAIEAVSLKAAPALGGVRLPVSIRACDPDQTPTQSQRAYVHAATDATSCHGRGDICGASTGASWPSSPATTACDSARSGQPEAYSPPTEPLCWPATPTLDAVLEPPALDPAGSCSTDADGKLTVDLRTALGLDRSGSALGGMHLPQAPCDTNGVPMRGQWAYMHFTAAPAGCLGRQQACYPPFVARDAHSADGPEEAAWTSVMLRNLPRSLTRDVLVQALDCAGFAGRYDFLYVPIDFKTGANLGYALINLIAPSVAALLWAVLEGFADWGVPGAGACEVSWSRPLQGLEAYVEKYRNSPVMHADVADQWKPAIFRCGVRAAFPMPTKALKTPKTRGNGCGHGR</sequence>
<dbReference type="GO" id="GO:0003676">
    <property type="term" value="F:nucleic acid binding"/>
    <property type="evidence" value="ECO:0007669"/>
    <property type="project" value="InterPro"/>
</dbReference>
<dbReference type="InterPro" id="IPR035979">
    <property type="entry name" value="RBD_domain_sf"/>
</dbReference>
<feature type="domain" description="Mei2-like C-terminal RNA recognition motif" evidence="1">
    <location>
        <begin position="283"/>
        <end position="378"/>
    </location>
</feature>
<organism evidence="2">
    <name type="scientific">Zooxanthella nutricula</name>
    <dbReference type="NCBI Taxonomy" id="1333877"/>
    <lineage>
        <taxon>Eukaryota</taxon>
        <taxon>Sar</taxon>
        <taxon>Alveolata</taxon>
        <taxon>Dinophyceae</taxon>
        <taxon>Peridiniales</taxon>
        <taxon>Peridiniales incertae sedis</taxon>
        <taxon>Zooxanthella</taxon>
    </lineage>
</organism>
<dbReference type="InterPro" id="IPR007201">
    <property type="entry name" value="Mei2-like_Rrm_C"/>
</dbReference>
<reference evidence="2" key="1">
    <citation type="submission" date="2021-01" db="EMBL/GenBank/DDBJ databases">
        <authorList>
            <person name="Corre E."/>
            <person name="Pelletier E."/>
            <person name="Niang G."/>
            <person name="Scheremetjew M."/>
            <person name="Finn R."/>
            <person name="Kale V."/>
            <person name="Holt S."/>
            <person name="Cochrane G."/>
            <person name="Meng A."/>
            <person name="Brown T."/>
            <person name="Cohen L."/>
        </authorList>
    </citation>
    <scope>NUCLEOTIDE SEQUENCE</scope>
    <source>
        <strain evidence="2">RCC3387</strain>
    </source>
</reference>
<accession>A0A7S2Q685</accession>
<dbReference type="Pfam" id="PF04059">
    <property type="entry name" value="RRM_2"/>
    <property type="match status" value="1"/>
</dbReference>
<evidence type="ECO:0000259" key="1">
    <source>
        <dbReference type="Pfam" id="PF04059"/>
    </source>
</evidence>
<gene>
    <name evidence="2" type="ORF">BRAN1462_LOCUS51629</name>
</gene>
<protein>
    <recommendedName>
        <fullName evidence="1">Mei2-like C-terminal RNA recognition motif domain-containing protein</fullName>
    </recommendedName>
</protein>
<evidence type="ECO:0000313" key="2">
    <source>
        <dbReference type="EMBL" id="CAD9633807.1"/>
    </source>
</evidence>
<dbReference type="SUPFAM" id="SSF54928">
    <property type="entry name" value="RNA-binding domain, RBD"/>
    <property type="match status" value="1"/>
</dbReference>
<proteinExistence type="predicted"/>